<evidence type="ECO:0000256" key="2">
    <source>
        <dbReference type="SAM" id="Coils"/>
    </source>
</evidence>
<protein>
    <submittedName>
        <fullName evidence="4">ARAD1C33858p</fullName>
    </submittedName>
</protein>
<feature type="coiled-coil region" evidence="2">
    <location>
        <begin position="282"/>
        <end position="309"/>
    </location>
</feature>
<feature type="compositionally biased region" description="Acidic residues" evidence="3">
    <location>
        <begin position="392"/>
        <end position="401"/>
    </location>
</feature>
<evidence type="ECO:0000313" key="4">
    <source>
        <dbReference type="EMBL" id="CDP35370.1"/>
    </source>
</evidence>
<keyword evidence="2" id="KW-0175">Coiled coil</keyword>
<dbReference type="FunFam" id="3.30.420.40:FF:000058">
    <property type="entry name" value="Putative actin-related protein 5"/>
    <property type="match status" value="1"/>
</dbReference>
<dbReference type="Gene3D" id="3.90.640.10">
    <property type="entry name" value="Actin, Chain A, domain 4"/>
    <property type="match status" value="2"/>
</dbReference>
<dbReference type="SUPFAM" id="SSF53067">
    <property type="entry name" value="Actin-like ATPase domain"/>
    <property type="match status" value="2"/>
</dbReference>
<dbReference type="InterPro" id="IPR004000">
    <property type="entry name" value="Actin"/>
</dbReference>
<dbReference type="SMART" id="SM00268">
    <property type="entry name" value="ACTIN"/>
    <property type="match status" value="1"/>
</dbReference>
<dbReference type="EMBL" id="HG937693">
    <property type="protein sequence ID" value="CDP35370.1"/>
    <property type="molecule type" value="Genomic_DNA"/>
</dbReference>
<dbReference type="InterPro" id="IPR043129">
    <property type="entry name" value="ATPase_NBD"/>
</dbReference>
<reference evidence="4" key="1">
    <citation type="submission" date="2014-02" db="EMBL/GenBank/DDBJ databases">
        <authorList>
            <person name="Genoscope - CEA"/>
        </authorList>
    </citation>
    <scope>NUCLEOTIDE SEQUENCE</scope>
    <source>
        <strain evidence="4">LS3</strain>
    </source>
</reference>
<accession>A0A060T2N0</accession>
<dbReference type="PANTHER" id="PTHR11937">
    <property type="entry name" value="ACTIN"/>
    <property type="match status" value="1"/>
</dbReference>
<dbReference type="AlphaFoldDB" id="A0A060T2N0"/>
<name>A0A060T2N0_BLAAD</name>
<dbReference type="Pfam" id="PF00022">
    <property type="entry name" value="Actin"/>
    <property type="match status" value="2"/>
</dbReference>
<feature type="region of interest" description="Disordered" evidence="3">
    <location>
        <begin position="491"/>
        <end position="515"/>
    </location>
</feature>
<evidence type="ECO:0000256" key="3">
    <source>
        <dbReference type="SAM" id="MobiDB-lite"/>
    </source>
</evidence>
<feature type="compositionally biased region" description="Basic and acidic residues" evidence="3">
    <location>
        <begin position="415"/>
        <end position="442"/>
    </location>
</feature>
<proteinExistence type="inferred from homology"/>
<evidence type="ECO:0000256" key="1">
    <source>
        <dbReference type="RuleBase" id="RU000487"/>
    </source>
</evidence>
<comment type="similarity">
    <text evidence="1">Belongs to the actin family.</text>
</comment>
<gene>
    <name evidence="4" type="ORF">GNLVRS02_ARAD1C33858g</name>
</gene>
<dbReference type="CDD" id="cd10211">
    <property type="entry name" value="ASKHA_NBD_Arp5"/>
    <property type="match status" value="1"/>
</dbReference>
<dbReference type="Gene3D" id="3.30.420.40">
    <property type="match status" value="4"/>
</dbReference>
<dbReference type="PhylomeDB" id="A0A060T2N0"/>
<sequence length="729" mass="83653">MKEPKQIEKVYPLRDIPTTETIEQPTGGWQDGLPIAIDLGTYNTRVGYASDPASGPSHVFPTQVSKFRGRKNNRPYTLVGHDCYVDQAGRANVRSPFDGATVSNWEFVENILDYSFSKLTVKSQDSVSNPIVMSEMLGNPGIQRRGLNELLFEAYQVPSVAYGVDSLFSYRYNNGDSTGMVISSGNEATTIIPVLNGRGVLPLAKRINWGGRQASVYLQSLLQLKYPLFPLKVSTSQTSLLIHDHCYVSTDYKEEVSGYLDFEGLENRERIIQAPYTAVAPVEKSEEELARLAEKRKESGRRLQEQARKARLEKLVEKENNLEYYRDLQSKIEATTNKKDAKKMLDREGFRDNAALQKTIAELEKAIRKARHQDVGDDSETEQPPSFPLVDVPDDQLDEEQVKEKRRQKLLKGNYEARMRAKQEKEAEKQRQEEEAKKDAQWRERDLEGWLEDRRERLRTIFQNQRERRKLRENLNNRKSQASQMRMKNIAALASDSSRSKRRRGRGDDDDDMFGADDADWAVYKDIANETDSEEGEEEEKNIKQLQQELQEFDPTFNIDDYAKERGAIDWKDSVIHMFLRGPHEFDPESQAQQHQFALNVERIRVPEALFEPSIAGIDQAGIIEICDDILVRRLSDEFKGVTENVFLTGGLANFQNLDTRVYNELRSILPVGTPLKVKRATDPSLDAWRGMAQWALTDSFKKSCITRKDYEEMGGEYLKEHFLSNNYV</sequence>
<feature type="region of interest" description="Disordered" evidence="3">
    <location>
        <begin position="369"/>
        <end position="442"/>
    </location>
</feature>
<reference evidence="4" key="2">
    <citation type="submission" date="2014-06" db="EMBL/GenBank/DDBJ databases">
        <title>The complete genome of Blastobotrys (Arxula) adeninivorans LS3 - a yeast of biotechnological interest.</title>
        <authorList>
            <person name="Kunze G."/>
            <person name="Gaillardin C."/>
            <person name="Czernicka M."/>
            <person name="Durrens P."/>
            <person name="Martin T."/>
            <person name="Boer E."/>
            <person name="Gabaldon T."/>
            <person name="Cruz J."/>
            <person name="Talla E."/>
            <person name="Marck C."/>
            <person name="Goffeau A."/>
            <person name="Barbe V."/>
            <person name="Baret P."/>
            <person name="Baronian K."/>
            <person name="Beier S."/>
            <person name="Bleykasten C."/>
            <person name="Bode R."/>
            <person name="Casaregola S."/>
            <person name="Despons L."/>
            <person name="Fairhead C."/>
            <person name="Giersberg M."/>
            <person name="Gierski P."/>
            <person name="Hahnel U."/>
            <person name="Hartmann A."/>
            <person name="Jankowska D."/>
            <person name="Jubin C."/>
            <person name="Jung P."/>
            <person name="Lafontaine I."/>
            <person name="Leh-Louis V."/>
            <person name="Lemaire M."/>
            <person name="Marcet-Houben M."/>
            <person name="Mascher M."/>
            <person name="Morel G."/>
            <person name="Richard G.-F."/>
            <person name="Riechen J."/>
            <person name="Sacerdot C."/>
            <person name="Sarkar A."/>
            <person name="Savel G."/>
            <person name="Schacherer J."/>
            <person name="Sherman D."/>
            <person name="Straub M.-L."/>
            <person name="Stein N."/>
            <person name="Thierry A."/>
            <person name="Trautwein-Schult A."/>
            <person name="Westhof E."/>
            <person name="Worch S."/>
            <person name="Dujon B."/>
            <person name="Souciet J.-L."/>
            <person name="Wincker P."/>
            <person name="Scholz U."/>
            <person name="Neuveglise N."/>
        </authorList>
    </citation>
    <scope>NUCLEOTIDE SEQUENCE</scope>
    <source>
        <strain evidence="4">LS3</strain>
    </source>
</reference>
<organism evidence="4">
    <name type="scientific">Blastobotrys adeninivorans</name>
    <name type="common">Yeast</name>
    <name type="synonym">Arxula adeninivorans</name>
    <dbReference type="NCBI Taxonomy" id="409370"/>
    <lineage>
        <taxon>Eukaryota</taxon>
        <taxon>Fungi</taxon>
        <taxon>Dikarya</taxon>
        <taxon>Ascomycota</taxon>
        <taxon>Saccharomycotina</taxon>
        <taxon>Dipodascomycetes</taxon>
        <taxon>Dipodascales</taxon>
        <taxon>Trichomonascaceae</taxon>
        <taxon>Blastobotrys</taxon>
    </lineage>
</organism>